<comment type="caution">
    <text evidence="1">The sequence shown here is derived from an EMBL/GenBank/DDBJ whole genome shotgun (WGS) entry which is preliminary data.</text>
</comment>
<name>A0A8I0MSQ0_9GAMM</name>
<evidence type="ECO:0000313" key="1">
    <source>
        <dbReference type="EMBL" id="MBE0344723.1"/>
    </source>
</evidence>
<sequence>MVTINQEGEWLIVFCYAVFTAWYNLLWSLRLISCAVVA</sequence>
<gene>
    <name evidence="1" type="ORF">PPEP_a2368</name>
</gene>
<protein>
    <submittedName>
        <fullName evidence="1">Uncharacterized protein</fullName>
    </submittedName>
</protein>
<accession>A0A8I0MSQ0</accession>
<dbReference type="Proteomes" id="UP000660708">
    <property type="component" value="Unassembled WGS sequence"/>
</dbReference>
<dbReference type="AlphaFoldDB" id="A0A8I0MSQ0"/>
<keyword evidence="2" id="KW-1185">Reference proteome</keyword>
<evidence type="ECO:0000313" key="2">
    <source>
        <dbReference type="Proteomes" id="UP000660708"/>
    </source>
</evidence>
<reference evidence="1 2" key="1">
    <citation type="submission" date="2015-06" db="EMBL/GenBank/DDBJ databases">
        <title>Genome sequence of Pseudoalteromonas peptidolytica.</title>
        <authorList>
            <person name="Xie B.-B."/>
            <person name="Rong J.-C."/>
            <person name="Qin Q.-L."/>
            <person name="Zhang Y.-Z."/>
        </authorList>
    </citation>
    <scope>NUCLEOTIDE SEQUENCE [LARGE SCALE GENOMIC DNA]</scope>
    <source>
        <strain evidence="1 2">F12-50-A1</strain>
    </source>
</reference>
<proteinExistence type="predicted"/>
<dbReference type="EMBL" id="AQHF01000017">
    <property type="protein sequence ID" value="MBE0344723.1"/>
    <property type="molecule type" value="Genomic_DNA"/>
</dbReference>
<organism evidence="1 2">
    <name type="scientific">Pseudoalteromonas peptidolytica F12-50-A1</name>
    <dbReference type="NCBI Taxonomy" id="1315280"/>
    <lineage>
        <taxon>Bacteria</taxon>
        <taxon>Pseudomonadati</taxon>
        <taxon>Pseudomonadota</taxon>
        <taxon>Gammaproteobacteria</taxon>
        <taxon>Alteromonadales</taxon>
        <taxon>Pseudoalteromonadaceae</taxon>
        <taxon>Pseudoalteromonas</taxon>
    </lineage>
</organism>